<dbReference type="PRINTS" id="PR00033">
    <property type="entry name" value="HTHASNC"/>
</dbReference>
<dbReference type="InterPro" id="IPR036388">
    <property type="entry name" value="WH-like_DNA-bd_sf"/>
</dbReference>
<dbReference type="PANTHER" id="PTHR30154:SF34">
    <property type="entry name" value="TRANSCRIPTIONAL REGULATOR AZLB"/>
    <property type="match status" value="1"/>
</dbReference>
<dbReference type="AlphaFoldDB" id="L7KQ25"/>
<comment type="caution">
    <text evidence="5">The sequence shown here is derived from an EMBL/GenBank/DDBJ whole genome shotgun (WGS) entry which is preliminary data.</text>
</comment>
<dbReference type="InterPro" id="IPR019887">
    <property type="entry name" value="Tscrpt_reg_AsnC/Lrp_C"/>
</dbReference>
<feature type="domain" description="HTH asnC-type" evidence="4">
    <location>
        <begin position="33"/>
        <end position="93"/>
    </location>
</feature>
<evidence type="ECO:0000313" key="6">
    <source>
        <dbReference type="Proteomes" id="UP000010988"/>
    </source>
</evidence>
<feature type="domain" description="HTH asnC-type" evidence="4">
    <location>
        <begin position="183"/>
        <end position="251"/>
    </location>
</feature>
<keyword evidence="3" id="KW-0804">Transcription</keyword>
<evidence type="ECO:0000256" key="1">
    <source>
        <dbReference type="ARBA" id="ARBA00023015"/>
    </source>
</evidence>
<evidence type="ECO:0000256" key="3">
    <source>
        <dbReference type="ARBA" id="ARBA00023163"/>
    </source>
</evidence>
<sequence>MVTGERPDGFGRRSFLYREAMATGANATAKPPIDDIDRRIIELLQHDGRASFQNISEAIELSRPSTRARVLRLLDDRIVEVRGVVHPSVFGLHAYAHASVVVTGPAARVGEVLAADEDVPFVSVTAGAHALVVELRCADQQSLAAALARITAIDGVAQVTTSSYLSIAKDAYWPPRPLSVSDVDTTDRLLLEMLQRDGRTSFVELGKHTELSPSAVRTRVARLIDGGVLHIGARIRPDVLNTQHVVGFGLTVHGDSSPVIEKLQEWDTIQYLASSIGRYAVIGTAISVSHSQMAEVIDLIRASPGVHVVDTWTHLRFVKEDYDHSPVG</sequence>
<dbReference type="InterPro" id="IPR019888">
    <property type="entry name" value="Tscrpt_reg_AsnC-like"/>
</dbReference>
<dbReference type="InterPro" id="IPR036390">
    <property type="entry name" value="WH_DNA-bd_sf"/>
</dbReference>
<dbReference type="Proteomes" id="UP000010988">
    <property type="component" value="Unassembled WGS sequence"/>
</dbReference>
<dbReference type="PROSITE" id="PS50956">
    <property type="entry name" value="HTH_ASNC_2"/>
    <property type="match status" value="2"/>
</dbReference>
<proteinExistence type="predicted"/>
<gene>
    <name evidence="5" type="ORF">GOACH_19_00460</name>
</gene>
<protein>
    <submittedName>
        <fullName evidence="5">Putative AsnC family transcriptional regulator</fullName>
    </submittedName>
</protein>
<dbReference type="eggNOG" id="COG1522">
    <property type="taxonomic scope" value="Bacteria"/>
</dbReference>
<dbReference type="GO" id="GO:0043565">
    <property type="term" value="F:sequence-specific DNA binding"/>
    <property type="evidence" value="ECO:0007669"/>
    <property type="project" value="InterPro"/>
</dbReference>
<dbReference type="EMBL" id="BANR01000019">
    <property type="protein sequence ID" value="GAC50042.1"/>
    <property type="molecule type" value="Genomic_DNA"/>
</dbReference>
<evidence type="ECO:0000259" key="4">
    <source>
        <dbReference type="PROSITE" id="PS50956"/>
    </source>
</evidence>
<dbReference type="Gene3D" id="3.30.70.920">
    <property type="match status" value="1"/>
</dbReference>
<dbReference type="STRING" id="1220583.GOACH_19_00460"/>
<dbReference type="GO" id="GO:0043200">
    <property type="term" value="P:response to amino acid"/>
    <property type="evidence" value="ECO:0007669"/>
    <property type="project" value="TreeGrafter"/>
</dbReference>
<dbReference type="Pfam" id="PF01037">
    <property type="entry name" value="AsnC_trans_reg"/>
    <property type="match status" value="1"/>
</dbReference>
<evidence type="ECO:0000256" key="2">
    <source>
        <dbReference type="ARBA" id="ARBA00023125"/>
    </source>
</evidence>
<dbReference type="Gene3D" id="1.10.10.10">
    <property type="entry name" value="Winged helix-like DNA-binding domain superfamily/Winged helix DNA-binding domain"/>
    <property type="match status" value="2"/>
</dbReference>
<keyword evidence="6" id="KW-1185">Reference proteome</keyword>
<keyword evidence="2" id="KW-0238">DNA-binding</keyword>
<accession>L7KQ25</accession>
<keyword evidence="1" id="KW-0805">Transcription regulation</keyword>
<dbReference type="InterPro" id="IPR011008">
    <property type="entry name" value="Dimeric_a/b-barrel"/>
</dbReference>
<dbReference type="Pfam" id="PF13404">
    <property type="entry name" value="HTH_AsnC-type"/>
    <property type="match status" value="2"/>
</dbReference>
<dbReference type="InterPro" id="IPR000485">
    <property type="entry name" value="AsnC-type_HTH_dom"/>
</dbReference>
<dbReference type="SMART" id="SM00344">
    <property type="entry name" value="HTH_ASNC"/>
    <property type="match status" value="2"/>
</dbReference>
<dbReference type="SUPFAM" id="SSF46785">
    <property type="entry name" value="Winged helix' DNA-binding domain"/>
    <property type="match status" value="2"/>
</dbReference>
<reference evidence="5 6" key="1">
    <citation type="submission" date="2012-12" db="EMBL/GenBank/DDBJ databases">
        <title>Whole genome shotgun sequence of Gordonia aichiensis NBRC 108223.</title>
        <authorList>
            <person name="Isaki-Nakamura S."/>
            <person name="Hosoyama A."/>
            <person name="Tsuchikane K."/>
            <person name="Ando Y."/>
            <person name="Baba S."/>
            <person name="Ohji S."/>
            <person name="Hamada M."/>
            <person name="Tamura T."/>
            <person name="Yamazoe A."/>
            <person name="Yamazaki S."/>
            <person name="Fujita N."/>
        </authorList>
    </citation>
    <scope>NUCLEOTIDE SEQUENCE [LARGE SCALE GENOMIC DNA]</scope>
    <source>
        <strain evidence="5 6">NBRC 108223</strain>
    </source>
</reference>
<dbReference type="GO" id="GO:0005829">
    <property type="term" value="C:cytosol"/>
    <property type="evidence" value="ECO:0007669"/>
    <property type="project" value="TreeGrafter"/>
</dbReference>
<evidence type="ECO:0000313" key="5">
    <source>
        <dbReference type="EMBL" id="GAC50042.1"/>
    </source>
</evidence>
<dbReference type="SUPFAM" id="SSF54909">
    <property type="entry name" value="Dimeric alpha+beta barrel"/>
    <property type="match status" value="1"/>
</dbReference>
<organism evidence="5 6">
    <name type="scientific">Gordonia aichiensis NBRC 108223</name>
    <dbReference type="NCBI Taxonomy" id="1220583"/>
    <lineage>
        <taxon>Bacteria</taxon>
        <taxon>Bacillati</taxon>
        <taxon>Actinomycetota</taxon>
        <taxon>Actinomycetes</taxon>
        <taxon>Mycobacteriales</taxon>
        <taxon>Gordoniaceae</taxon>
        <taxon>Gordonia</taxon>
    </lineage>
</organism>
<dbReference type="PANTHER" id="PTHR30154">
    <property type="entry name" value="LEUCINE-RESPONSIVE REGULATORY PROTEIN"/>
    <property type="match status" value="1"/>
</dbReference>
<name>L7KQ25_9ACTN</name>